<evidence type="ECO:0000313" key="1">
    <source>
        <dbReference type="EMBL" id="RRQ50332.1"/>
    </source>
</evidence>
<accession>A0A3R8R287</accession>
<reference evidence="2" key="1">
    <citation type="submission" date="2018-12" db="EMBL/GenBank/DDBJ databases">
        <title>Maribacter lutimaris sp. nov., isolated from marine sediment.</title>
        <authorList>
            <person name="Kim K.K."/>
        </authorList>
    </citation>
    <scope>NUCLEOTIDE SEQUENCE [LARGE SCALE GENOMIC DNA]</scope>
    <source>
        <strain evidence="2">PoM-212</strain>
    </source>
</reference>
<organism evidence="1 2">
    <name type="scientific">Maribacter algicola</name>
    <dbReference type="NCBI Taxonomy" id="2498892"/>
    <lineage>
        <taxon>Bacteria</taxon>
        <taxon>Pseudomonadati</taxon>
        <taxon>Bacteroidota</taxon>
        <taxon>Flavobacteriia</taxon>
        <taxon>Flavobacteriales</taxon>
        <taxon>Flavobacteriaceae</taxon>
        <taxon>Maribacter</taxon>
    </lineage>
</organism>
<sequence>MVVKGAGQSAPFFYQFFVDQYQFIQTSGVFLRHLKGVPNPIKEEAEIIPNEPGQVMLPRDGNRHIRIIKVLSWTKIHV</sequence>
<dbReference type="AlphaFoldDB" id="A0A3R8R287"/>
<keyword evidence="2" id="KW-1185">Reference proteome</keyword>
<name>A0A3R8R287_9FLAO</name>
<proteinExistence type="predicted"/>
<comment type="caution">
    <text evidence="1">The sequence shown here is derived from an EMBL/GenBank/DDBJ whole genome shotgun (WGS) entry which is preliminary data.</text>
</comment>
<gene>
    <name evidence="1" type="ORF">DZC72_07200</name>
</gene>
<dbReference type="RefSeq" id="WP_165869286.1">
    <property type="nucleotide sequence ID" value="NZ_QUSX01000001.1"/>
</dbReference>
<dbReference type="EMBL" id="QUSX01000001">
    <property type="protein sequence ID" value="RRQ50332.1"/>
    <property type="molecule type" value="Genomic_DNA"/>
</dbReference>
<dbReference type="Proteomes" id="UP000286990">
    <property type="component" value="Unassembled WGS sequence"/>
</dbReference>
<protein>
    <submittedName>
        <fullName evidence="1">Uncharacterized protein</fullName>
    </submittedName>
</protein>
<evidence type="ECO:0000313" key="2">
    <source>
        <dbReference type="Proteomes" id="UP000286990"/>
    </source>
</evidence>